<dbReference type="PANTHER" id="PTHR24221">
    <property type="entry name" value="ATP-BINDING CASSETTE SUB-FAMILY B"/>
    <property type="match status" value="1"/>
</dbReference>
<evidence type="ECO:0000259" key="12">
    <source>
        <dbReference type="PROSITE" id="PS50929"/>
    </source>
</evidence>
<evidence type="ECO:0000313" key="15">
    <source>
        <dbReference type="Proteomes" id="UP000028181"/>
    </source>
</evidence>
<dbReference type="InterPro" id="IPR005074">
    <property type="entry name" value="Peptidase_C39"/>
</dbReference>
<dbReference type="GO" id="GO:0005886">
    <property type="term" value="C:plasma membrane"/>
    <property type="evidence" value="ECO:0007669"/>
    <property type="project" value="UniProtKB-SubCell"/>
</dbReference>
<dbReference type="OrthoDB" id="9787557at2"/>
<dbReference type="PROSITE" id="PS50929">
    <property type="entry name" value="ABC_TM1F"/>
    <property type="match status" value="1"/>
</dbReference>
<comment type="subcellular location">
    <subcellularLocation>
        <location evidence="1">Cell membrane</location>
        <topology evidence="1">Multi-pass membrane protein</topology>
    </subcellularLocation>
</comment>
<dbReference type="Gene3D" id="3.90.70.10">
    <property type="entry name" value="Cysteine proteinases"/>
    <property type="match status" value="1"/>
</dbReference>
<keyword evidence="7 14" id="KW-0067">ATP-binding</keyword>
<dbReference type="InterPro" id="IPR010132">
    <property type="entry name" value="ATPase_T1SS_HlyB"/>
</dbReference>
<accession>A0A068SZG3</accession>
<feature type="transmembrane region" description="Helical" evidence="10">
    <location>
        <begin position="162"/>
        <end position="183"/>
    </location>
</feature>
<keyword evidence="15" id="KW-1185">Reference proteome</keyword>
<evidence type="ECO:0000256" key="10">
    <source>
        <dbReference type="SAM" id="Phobius"/>
    </source>
</evidence>
<evidence type="ECO:0000256" key="5">
    <source>
        <dbReference type="ARBA" id="ARBA00022692"/>
    </source>
</evidence>
<dbReference type="InterPro" id="IPR011527">
    <property type="entry name" value="ABC1_TM_dom"/>
</dbReference>
<feature type="transmembrane region" description="Helical" evidence="10">
    <location>
        <begin position="303"/>
        <end position="323"/>
    </location>
</feature>
<organism evidence="14 15">
    <name type="scientific">Neorhizobium galegae bv. orientalis str. HAMBI 540</name>
    <dbReference type="NCBI Taxonomy" id="1028800"/>
    <lineage>
        <taxon>Bacteria</taxon>
        <taxon>Pseudomonadati</taxon>
        <taxon>Pseudomonadota</taxon>
        <taxon>Alphaproteobacteria</taxon>
        <taxon>Hyphomicrobiales</taxon>
        <taxon>Rhizobiaceae</taxon>
        <taxon>Rhizobium/Agrobacterium group</taxon>
        <taxon>Neorhizobium</taxon>
    </lineage>
</organism>
<evidence type="ECO:0000256" key="7">
    <source>
        <dbReference type="ARBA" id="ARBA00022840"/>
    </source>
</evidence>
<dbReference type="InterPro" id="IPR036640">
    <property type="entry name" value="ABC1_TM_sf"/>
</dbReference>
<dbReference type="CDD" id="cd18588">
    <property type="entry name" value="ABC_6TM_CyaB_HlyB_like"/>
    <property type="match status" value="1"/>
</dbReference>
<dbReference type="SUPFAM" id="SSF52540">
    <property type="entry name" value="P-loop containing nucleoside triphosphate hydrolases"/>
    <property type="match status" value="1"/>
</dbReference>
<keyword evidence="14" id="KW-0614">Plasmid</keyword>
<dbReference type="PROSITE" id="PS50893">
    <property type="entry name" value="ABC_TRANSPORTER_2"/>
    <property type="match status" value="1"/>
</dbReference>
<dbReference type="GO" id="GO:0030253">
    <property type="term" value="P:protein secretion by the type I secretion system"/>
    <property type="evidence" value="ECO:0007669"/>
    <property type="project" value="InterPro"/>
</dbReference>
<dbReference type="AlphaFoldDB" id="A0A068SZG3"/>
<dbReference type="EMBL" id="HG938354">
    <property type="protein sequence ID" value="CDN51234.1"/>
    <property type="molecule type" value="Genomic_DNA"/>
</dbReference>
<dbReference type="GO" id="GO:0140359">
    <property type="term" value="F:ABC-type transporter activity"/>
    <property type="evidence" value="ECO:0007669"/>
    <property type="project" value="InterPro"/>
</dbReference>
<dbReference type="GO" id="GO:0008233">
    <property type="term" value="F:peptidase activity"/>
    <property type="evidence" value="ECO:0007669"/>
    <property type="project" value="InterPro"/>
</dbReference>
<dbReference type="eggNOG" id="COG2274">
    <property type="taxonomic scope" value="Bacteria"/>
</dbReference>
<dbReference type="Pfam" id="PF00005">
    <property type="entry name" value="ABC_tran"/>
    <property type="match status" value="1"/>
</dbReference>
<evidence type="ECO:0000313" key="14">
    <source>
        <dbReference type="EMBL" id="CDN51234.1"/>
    </source>
</evidence>
<dbReference type="Proteomes" id="UP000028181">
    <property type="component" value="Plasmid pHAMBI540a"/>
</dbReference>
<dbReference type="FunFam" id="3.40.50.300:FF:000299">
    <property type="entry name" value="ABC transporter ATP-binding protein/permease"/>
    <property type="match status" value="1"/>
</dbReference>
<dbReference type="RefSeq" id="WP_041364615.1">
    <property type="nucleotide sequence ID" value="NZ_HG938354.1"/>
</dbReference>
<dbReference type="GO" id="GO:0005524">
    <property type="term" value="F:ATP binding"/>
    <property type="evidence" value="ECO:0007669"/>
    <property type="project" value="UniProtKB-KW"/>
</dbReference>
<geneLocation type="plasmid" evidence="15">
    <name>II</name>
</geneLocation>
<reference evidence="15" key="1">
    <citation type="journal article" date="2014" name="BMC Genomics">
        <title>Genome sequencing of two Neorhizobium galegae strains reveals a noeT gene responsible for the unusual acetylation of the nodulation factors.</title>
        <authorList>
            <person name="Osterman J."/>
            <person name="Marsh J."/>
            <person name="Laine P.K."/>
            <person name="Zeng Z."/>
            <person name="Alatalo E."/>
            <person name="Sullivan J.T."/>
            <person name="Young J.P."/>
            <person name="Thomas-Oates J."/>
            <person name="Paulin L."/>
            <person name="Lindstrom K."/>
        </authorList>
    </citation>
    <scope>NUCLEOTIDE SEQUENCE [LARGE SCALE GENOMIC DNA]</scope>
    <source>
        <strain evidence="15">HAMBI 540</strain>
    </source>
</reference>
<dbReference type="GO" id="GO:0030256">
    <property type="term" value="C:type I protein secretion system complex"/>
    <property type="evidence" value="ECO:0007669"/>
    <property type="project" value="InterPro"/>
</dbReference>
<dbReference type="SMART" id="SM00382">
    <property type="entry name" value="AAA"/>
    <property type="match status" value="1"/>
</dbReference>
<evidence type="ECO:0000259" key="11">
    <source>
        <dbReference type="PROSITE" id="PS50893"/>
    </source>
</evidence>
<feature type="domain" description="ABC transmembrane type-1" evidence="12">
    <location>
        <begin position="165"/>
        <end position="444"/>
    </location>
</feature>
<proteinExistence type="inferred from homology"/>
<dbReference type="InterPro" id="IPR039421">
    <property type="entry name" value="Type_1_exporter"/>
</dbReference>
<dbReference type="PANTHER" id="PTHR24221:SF647">
    <property type="entry name" value="BLL6336 PROTEIN"/>
    <property type="match status" value="1"/>
</dbReference>
<keyword evidence="3" id="KW-0813">Transport</keyword>
<dbReference type="PROSITE" id="PS00211">
    <property type="entry name" value="ABC_TRANSPORTER_1"/>
    <property type="match status" value="1"/>
</dbReference>
<dbReference type="Pfam" id="PF03412">
    <property type="entry name" value="Peptidase_C39"/>
    <property type="match status" value="1"/>
</dbReference>
<dbReference type="InterPro" id="IPR003439">
    <property type="entry name" value="ABC_transporter-like_ATP-bd"/>
</dbReference>
<feature type="transmembrane region" description="Helical" evidence="10">
    <location>
        <begin position="272"/>
        <end position="297"/>
    </location>
</feature>
<dbReference type="PROSITE" id="PS50990">
    <property type="entry name" value="PEPTIDASE_C39"/>
    <property type="match status" value="1"/>
</dbReference>
<keyword evidence="5 10" id="KW-0812">Transmembrane</keyword>
<feature type="domain" description="Peptidase C39" evidence="13">
    <location>
        <begin position="9"/>
        <end position="132"/>
    </location>
</feature>
<keyword evidence="8 10" id="KW-1133">Transmembrane helix</keyword>
<dbReference type="GeneID" id="24261209"/>
<keyword evidence="6" id="KW-0547">Nucleotide-binding</keyword>
<dbReference type="NCBIfam" id="TIGR01846">
    <property type="entry name" value="type_I_sec_HlyB"/>
    <property type="match status" value="1"/>
</dbReference>
<evidence type="ECO:0000256" key="3">
    <source>
        <dbReference type="ARBA" id="ARBA00022448"/>
    </source>
</evidence>
<dbReference type="KEGG" id="ngg:RG540_PA05580"/>
<feature type="domain" description="ABC transporter" evidence="11">
    <location>
        <begin position="477"/>
        <end position="712"/>
    </location>
</feature>
<gene>
    <name evidence="14" type="primary">hlyB</name>
    <name evidence="14" type="ORF">RG540_PA05580</name>
</gene>
<name>A0A068SZG3_NEOGA</name>
<dbReference type="Gene3D" id="3.40.50.300">
    <property type="entry name" value="P-loop containing nucleotide triphosphate hydrolases"/>
    <property type="match status" value="1"/>
</dbReference>
<dbReference type="GO" id="GO:0006508">
    <property type="term" value="P:proteolysis"/>
    <property type="evidence" value="ECO:0007669"/>
    <property type="project" value="InterPro"/>
</dbReference>
<keyword evidence="9 10" id="KW-0472">Membrane</keyword>
<dbReference type="Pfam" id="PF00664">
    <property type="entry name" value="ABC_membrane"/>
    <property type="match status" value="1"/>
</dbReference>
<evidence type="ECO:0000256" key="8">
    <source>
        <dbReference type="ARBA" id="ARBA00022989"/>
    </source>
</evidence>
<feature type="transmembrane region" description="Helical" evidence="10">
    <location>
        <begin position="195"/>
        <end position="216"/>
    </location>
</feature>
<evidence type="ECO:0000256" key="4">
    <source>
        <dbReference type="ARBA" id="ARBA00022475"/>
    </source>
</evidence>
<evidence type="ECO:0000256" key="9">
    <source>
        <dbReference type="ARBA" id="ARBA00023136"/>
    </source>
</evidence>
<dbReference type="PATRIC" id="fig|1028800.3.peg.5178"/>
<evidence type="ECO:0000256" key="6">
    <source>
        <dbReference type="ARBA" id="ARBA00022741"/>
    </source>
</evidence>
<dbReference type="HOGENOM" id="CLU_000604_84_3_5"/>
<dbReference type="SUPFAM" id="SSF90123">
    <property type="entry name" value="ABC transporter transmembrane region"/>
    <property type="match status" value="1"/>
</dbReference>
<dbReference type="GO" id="GO:0034040">
    <property type="term" value="F:ATPase-coupled lipid transmembrane transporter activity"/>
    <property type="evidence" value="ECO:0007669"/>
    <property type="project" value="TreeGrafter"/>
</dbReference>
<dbReference type="InterPro" id="IPR017871">
    <property type="entry name" value="ABC_transporter-like_CS"/>
</dbReference>
<keyword evidence="4" id="KW-1003">Cell membrane</keyword>
<sequence>MNSVEARPQPVQKLDSGLRALCGIAAFYQIAADPESLQRELALIGRSADDRDVLRAAKLVGLKARLIRRITLDRLRTVPVPAIVQLVDGTYHVFAGVADGKRFRLVDPISKHDRFVNADDLLSSINDHIILLTRRAGGAGVDPRSFGLKWFLPSIWRYRKPIAHVLLASLFIQIFALVTPLFFQLVVDKVLSHKGYSTLTVLVAGIVIIGIFDVTLQYLRTYVLSHTTNRIDVELGQKLFRHLLRLPLQYFESRSAGQTVARVRELETIRSFLTGQALFSLLDLIFTVVFIAVLYAYSPQLTLVVVASIPIYVLIGILIRPPLRDLINEKFNRGALSQQFLVEAIVGIHTVKAGAVEPILQSQWEEKLAAYVRTAFDATRLSAVGQNAIQYVSKLSAAFLLYFGAQAVIDGELSIGALIAFNMLAAQVTQPVLRLSQLWQDFQQVQISIERLGDVLNSPIEPMPQQRMTLPKPRGAISMRNVTFRYRPGSPEVLKSVTLDIAPGEVIGIVGASGSGKSTLTKLLQRLYLPEEGQVLLDGIDLSNVDPSWLRSHIGVVLQENILFNRSIHDNVAFANPAMSRAEVMSVAKLAGADEFIAKLPQGYDTMIEERGANLSGGQRQRIAIARALATNPPILIFDEATSALDYESERVIQTNMMKIARNRTVIIIAHRLAAVRTCDRILGMAEGRIVESGSHSELLVNKSGIYSKLWALQSDMTVS</sequence>
<dbReference type="InterPro" id="IPR027417">
    <property type="entry name" value="P-loop_NTPase"/>
</dbReference>
<dbReference type="GO" id="GO:0016887">
    <property type="term" value="F:ATP hydrolysis activity"/>
    <property type="evidence" value="ECO:0007669"/>
    <property type="project" value="InterPro"/>
</dbReference>
<comment type="similarity">
    <text evidence="2">Belongs to the ABC transporter superfamily.</text>
</comment>
<evidence type="ECO:0000256" key="2">
    <source>
        <dbReference type="ARBA" id="ARBA00005417"/>
    </source>
</evidence>
<dbReference type="Gene3D" id="1.20.1560.10">
    <property type="entry name" value="ABC transporter type 1, transmembrane domain"/>
    <property type="match status" value="1"/>
</dbReference>
<evidence type="ECO:0000259" key="13">
    <source>
        <dbReference type="PROSITE" id="PS50990"/>
    </source>
</evidence>
<dbReference type="InterPro" id="IPR003593">
    <property type="entry name" value="AAA+_ATPase"/>
</dbReference>
<protein>
    <submittedName>
        <fullName evidence="14">Alpha-hemolysin translocation ATP-binding protein HlyB</fullName>
    </submittedName>
</protein>
<evidence type="ECO:0000256" key="1">
    <source>
        <dbReference type="ARBA" id="ARBA00004651"/>
    </source>
</evidence>